<dbReference type="AlphaFoldDB" id="A0A9P8W391"/>
<keyword evidence="1" id="KW-0732">Signal</keyword>
<gene>
    <name evidence="2" type="ORF">B0T10DRAFT_48547</name>
</gene>
<proteinExistence type="predicted"/>
<organism evidence="2 3">
    <name type="scientific">Thelonectria olida</name>
    <dbReference type="NCBI Taxonomy" id="1576542"/>
    <lineage>
        <taxon>Eukaryota</taxon>
        <taxon>Fungi</taxon>
        <taxon>Dikarya</taxon>
        <taxon>Ascomycota</taxon>
        <taxon>Pezizomycotina</taxon>
        <taxon>Sordariomycetes</taxon>
        <taxon>Hypocreomycetidae</taxon>
        <taxon>Hypocreales</taxon>
        <taxon>Nectriaceae</taxon>
        <taxon>Thelonectria</taxon>
    </lineage>
</organism>
<comment type="caution">
    <text evidence="2">The sequence shown here is derived from an EMBL/GenBank/DDBJ whole genome shotgun (WGS) entry which is preliminary data.</text>
</comment>
<dbReference type="Proteomes" id="UP000777438">
    <property type="component" value="Unassembled WGS sequence"/>
</dbReference>
<evidence type="ECO:0000313" key="2">
    <source>
        <dbReference type="EMBL" id="KAH6889206.1"/>
    </source>
</evidence>
<sequence>MPIMSLCATLPFLIFHSLTPARFEYLAQNQDSCAFIPCFAASSSGPKNYPISNTTTNRFGWLVSVSWASISAVGNLVSCLCSITTQSVW</sequence>
<feature type="chain" id="PRO_5040438644" description="Secreted protein" evidence="1">
    <location>
        <begin position="21"/>
        <end position="89"/>
    </location>
</feature>
<name>A0A9P8W391_9HYPO</name>
<evidence type="ECO:0000256" key="1">
    <source>
        <dbReference type="SAM" id="SignalP"/>
    </source>
</evidence>
<evidence type="ECO:0008006" key="4">
    <source>
        <dbReference type="Google" id="ProtNLM"/>
    </source>
</evidence>
<feature type="signal peptide" evidence="1">
    <location>
        <begin position="1"/>
        <end position="20"/>
    </location>
</feature>
<dbReference type="EMBL" id="JAGPYM010000011">
    <property type="protein sequence ID" value="KAH6889206.1"/>
    <property type="molecule type" value="Genomic_DNA"/>
</dbReference>
<reference evidence="2 3" key="1">
    <citation type="journal article" date="2021" name="Nat. Commun.">
        <title>Genetic determinants of endophytism in the Arabidopsis root mycobiome.</title>
        <authorList>
            <person name="Mesny F."/>
            <person name="Miyauchi S."/>
            <person name="Thiergart T."/>
            <person name="Pickel B."/>
            <person name="Atanasova L."/>
            <person name="Karlsson M."/>
            <person name="Huettel B."/>
            <person name="Barry K.W."/>
            <person name="Haridas S."/>
            <person name="Chen C."/>
            <person name="Bauer D."/>
            <person name="Andreopoulos W."/>
            <person name="Pangilinan J."/>
            <person name="LaButti K."/>
            <person name="Riley R."/>
            <person name="Lipzen A."/>
            <person name="Clum A."/>
            <person name="Drula E."/>
            <person name="Henrissat B."/>
            <person name="Kohler A."/>
            <person name="Grigoriev I.V."/>
            <person name="Martin F.M."/>
            <person name="Hacquard S."/>
        </authorList>
    </citation>
    <scope>NUCLEOTIDE SEQUENCE [LARGE SCALE GENOMIC DNA]</scope>
    <source>
        <strain evidence="2 3">MPI-CAGE-CH-0241</strain>
    </source>
</reference>
<evidence type="ECO:0000313" key="3">
    <source>
        <dbReference type="Proteomes" id="UP000777438"/>
    </source>
</evidence>
<accession>A0A9P8W391</accession>
<protein>
    <recommendedName>
        <fullName evidence="4">Secreted protein</fullName>
    </recommendedName>
</protein>
<keyword evidence="3" id="KW-1185">Reference proteome</keyword>